<evidence type="ECO:0000256" key="7">
    <source>
        <dbReference type="ARBA" id="ARBA00022833"/>
    </source>
</evidence>
<comment type="caution">
    <text evidence="10">The sequence shown here is derived from an EMBL/GenBank/DDBJ whole genome shotgun (WGS) entry which is preliminary data.</text>
</comment>
<evidence type="ECO:0000256" key="4">
    <source>
        <dbReference type="ARBA" id="ARBA00022723"/>
    </source>
</evidence>
<keyword evidence="11" id="KW-1185">Reference proteome</keyword>
<dbReference type="PROSITE" id="PS50089">
    <property type="entry name" value="ZF_RING_2"/>
    <property type="match status" value="1"/>
</dbReference>
<evidence type="ECO:0000256" key="8">
    <source>
        <dbReference type="PROSITE-ProRule" id="PRU00175"/>
    </source>
</evidence>
<dbReference type="PANTHER" id="PTHR22937">
    <property type="entry name" value="E3 UBIQUITIN-PROTEIN LIGASE RNF165"/>
    <property type="match status" value="1"/>
</dbReference>
<dbReference type="SUPFAM" id="SSF57850">
    <property type="entry name" value="RING/U-box"/>
    <property type="match status" value="1"/>
</dbReference>
<evidence type="ECO:0000256" key="6">
    <source>
        <dbReference type="ARBA" id="ARBA00022786"/>
    </source>
</evidence>
<dbReference type="PANTHER" id="PTHR22937:SF122">
    <property type="entry name" value="RING-TYPE E3 UBIQUITIN TRANSFERASE"/>
    <property type="match status" value="1"/>
</dbReference>
<feature type="domain" description="RING-type" evidence="9">
    <location>
        <begin position="151"/>
        <end position="190"/>
    </location>
</feature>
<gene>
    <name evidence="10" type="ORF">DKX38_022153</name>
</gene>
<evidence type="ECO:0000313" key="11">
    <source>
        <dbReference type="Proteomes" id="UP000326939"/>
    </source>
</evidence>
<dbReference type="InterPro" id="IPR001841">
    <property type="entry name" value="Znf_RING"/>
</dbReference>
<proteinExistence type="predicted"/>
<dbReference type="EMBL" id="VDCV01000015">
    <property type="protein sequence ID" value="KAB5524404.1"/>
    <property type="molecule type" value="Genomic_DNA"/>
</dbReference>
<dbReference type="GO" id="GO:0061630">
    <property type="term" value="F:ubiquitin protein ligase activity"/>
    <property type="evidence" value="ECO:0007669"/>
    <property type="project" value="UniProtKB-EC"/>
</dbReference>
<dbReference type="GO" id="GO:0008270">
    <property type="term" value="F:zinc ion binding"/>
    <property type="evidence" value="ECO:0007669"/>
    <property type="project" value="UniProtKB-KW"/>
</dbReference>
<keyword evidence="4" id="KW-0479">Metal-binding</keyword>
<evidence type="ECO:0000313" key="10">
    <source>
        <dbReference type="EMBL" id="KAB5524404.1"/>
    </source>
</evidence>
<keyword evidence="5 8" id="KW-0863">Zinc-finger</keyword>
<dbReference type="EC" id="2.3.2.27" evidence="2"/>
<dbReference type="AlphaFoldDB" id="A0A5N5K257"/>
<evidence type="ECO:0000256" key="2">
    <source>
        <dbReference type="ARBA" id="ARBA00012483"/>
    </source>
</evidence>
<evidence type="ECO:0000256" key="3">
    <source>
        <dbReference type="ARBA" id="ARBA00022679"/>
    </source>
</evidence>
<name>A0A5N5K257_9ROSI</name>
<keyword evidence="7" id="KW-0862">Zinc</keyword>
<evidence type="ECO:0000259" key="9">
    <source>
        <dbReference type="PROSITE" id="PS50089"/>
    </source>
</evidence>
<evidence type="ECO:0000256" key="5">
    <source>
        <dbReference type="ARBA" id="ARBA00022771"/>
    </source>
</evidence>
<organism evidence="10 11">
    <name type="scientific">Salix brachista</name>
    <dbReference type="NCBI Taxonomy" id="2182728"/>
    <lineage>
        <taxon>Eukaryota</taxon>
        <taxon>Viridiplantae</taxon>
        <taxon>Streptophyta</taxon>
        <taxon>Embryophyta</taxon>
        <taxon>Tracheophyta</taxon>
        <taxon>Spermatophyta</taxon>
        <taxon>Magnoliopsida</taxon>
        <taxon>eudicotyledons</taxon>
        <taxon>Gunneridae</taxon>
        <taxon>Pentapetalae</taxon>
        <taxon>rosids</taxon>
        <taxon>fabids</taxon>
        <taxon>Malpighiales</taxon>
        <taxon>Salicaceae</taxon>
        <taxon>Saliceae</taxon>
        <taxon>Salix</taxon>
    </lineage>
</organism>
<reference evidence="11" key="1">
    <citation type="journal article" date="2019" name="Gigascience">
        <title>De novo genome assembly of the endangered Acer yangbiense, a plant species with extremely small populations endemic to Yunnan Province, China.</title>
        <authorList>
            <person name="Yang J."/>
            <person name="Wariss H.M."/>
            <person name="Tao L."/>
            <person name="Zhang R."/>
            <person name="Yun Q."/>
            <person name="Hollingsworth P."/>
            <person name="Dao Z."/>
            <person name="Luo G."/>
            <person name="Guo H."/>
            <person name="Ma Y."/>
            <person name="Sun W."/>
        </authorList>
    </citation>
    <scope>NUCLEOTIDE SEQUENCE [LARGE SCALE GENOMIC DNA]</scope>
    <source>
        <strain evidence="11">cv. br00</strain>
    </source>
</reference>
<dbReference type="InterPro" id="IPR045191">
    <property type="entry name" value="MBR1/2-like"/>
</dbReference>
<dbReference type="Gene3D" id="3.30.40.10">
    <property type="entry name" value="Zinc/RING finger domain, C3HC4 (zinc finger)"/>
    <property type="match status" value="1"/>
</dbReference>
<evidence type="ECO:0000256" key="1">
    <source>
        <dbReference type="ARBA" id="ARBA00000900"/>
    </source>
</evidence>
<protein>
    <recommendedName>
        <fullName evidence="2">RING-type E3 ubiquitin transferase</fullName>
        <ecNumber evidence="2">2.3.2.27</ecNumber>
    </recommendedName>
</protein>
<dbReference type="SMART" id="SM00184">
    <property type="entry name" value="RING"/>
    <property type="match status" value="1"/>
</dbReference>
<accession>A0A5N5K257</accession>
<keyword evidence="3" id="KW-0808">Transferase</keyword>
<dbReference type="Proteomes" id="UP000326939">
    <property type="component" value="Chromosome 15"/>
</dbReference>
<sequence length="197" mass="22376">MRPCLTRLSAVTPEAPSFLDTDRAFVTSCPEQEVSGTRYYRHNRHPSPDGLARMMVLQNRFIMGGRLDHFSNWRLDIDHMTYELMKNPSETLALTGPPGSDQLLELGDRIGYVNTGLKEDEISSCVKKINPSIIKERPSHLPMILEKKWSICQDEFEEADEVGKLDCGHGFHMQCIKQWLAQKNTCPVCKTEPVARG</sequence>
<comment type="catalytic activity">
    <reaction evidence="1">
        <text>S-ubiquitinyl-[E2 ubiquitin-conjugating enzyme]-L-cysteine + [acceptor protein]-L-lysine = [E2 ubiquitin-conjugating enzyme]-L-cysteine + N(6)-ubiquitinyl-[acceptor protein]-L-lysine.</text>
        <dbReference type="EC" id="2.3.2.27"/>
    </reaction>
</comment>
<dbReference type="InterPro" id="IPR013083">
    <property type="entry name" value="Znf_RING/FYVE/PHD"/>
</dbReference>
<keyword evidence="6" id="KW-0833">Ubl conjugation pathway</keyword>
<dbReference type="Pfam" id="PF13639">
    <property type="entry name" value="zf-RING_2"/>
    <property type="match status" value="1"/>
</dbReference>